<dbReference type="Gene3D" id="1.25.40.20">
    <property type="entry name" value="Ankyrin repeat-containing domain"/>
    <property type="match status" value="3"/>
</dbReference>
<feature type="repeat" description="ANK" evidence="3">
    <location>
        <begin position="73"/>
        <end position="105"/>
    </location>
</feature>
<dbReference type="InterPro" id="IPR036770">
    <property type="entry name" value="Ankyrin_rpt-contain_sf"/>
</dbReference>
<keyword evidence="2 3" id="KW-0040">ANK repeat</keyword>
<dbReference type="AlphaFoldDB" id="A0A1Y2EMR9"/>
<organism evidence="4 5">
    <name type="scientific">Neocallimastix californiae</name>
    <dbReference type="NCBI Taxonomy" id="1754190"/>
    <lineage>
        <taxon>Eukaryota</taxon>
        <taxon>Fungi</taxon>
        <taxon>Fungi incertae sedis</taxon>
        <taxon>Chytridiomycota</taxon>
        <taxon>Chytridiomycota incertae sedis</taxon>
        <taxon>Neocallimastigomycetes</taxon>
        <taxon>Neocallimastigales</taxon>
        <taxon>Neocallimastigaceae</taxon>
        <taxon>Neocallimastix</taxon>
    </lineage>
</organism>
<dbReference type="Proteomes" id="UP000193920">
    <property type="component" value="Unassembled WGS sequence"/>
</dbReference>
<dbReference type="STRING" id="1754190.A0A1Y2EMR9"/>
<protein>
    <submittedName>
        <fullName evidence="4">Ankyrin</fullName>
    </submittedName>
</protein>
<dbReference type="EMBL" id="MCOG01000037">
    <property type="protein sequence ID" value="ORY72838.1"/>
    <property type="molecule type" value="Genomic_DNA"/>
</dbReference>
<dbReference type="SMART" id="SM00248">
    <property type="entry name" value="ANK"/>
    <property type="match status" value="8"/>
</dbReference>
<dbReference type="InterPro" id="IPR002110">
    <property type="entry name" value="Ankyrin_rpt"/>
</dbReference>
<evidence type="ECO:0000313" key="5">
    <source>
        <dbReference type="Proteomes" id="UP000193920"/>
    </source>
</evidence>
<sequence length="877" mass="104210">MERDAKENKLKELINNNNLKDLRRWIQEKEIKSSEYRNFDMILIYSIENNATAEIIEYIISQRQYDYLNFQINGKIPLFIAVGSNKFKIADLLIKKGADINFEVTITYPEIYNDYNIISYLKYGLLNKKNMFYILKHNLNSNLFHYLIKMLILYDHDTLLESIFKFYIFDNTFILNLLQYHKSKVALSNFQLTSMISKEINKINIHGGYYKFAERVRNYNAIKIFFDNEYGDDEEILNVIIEYNLWIMAVKSKNYSFIKKVIHFKPFYYDKGNTFRFRRKIPLLQAIKTTITPEAINGNFEIGKLIVNSFLNEICTENNPYSYIRKINNNKYNMKTNTINNNNFDTNTKTNNNKYINTNINNITNNDTNISTITTTTHNINTNNTNNNNKNNNDLHYMDLTKFSNRVYNLSYFNFILNKIIRMENFDLVKYLIDSEDYRLTASDINTRDIEGKFLIITAANCRGNEDIFNYLIDHGADGNTKDIHYEPLLLRVITNPKYFKYILTKPNIDINAKNKNGNYPLLEAIRRGKPDLVKQIMLYADRHEIALIINHKDADRNYPLLEAIEQNNIEIVHWLVEYANDHDINLNLNKKDVEGNYPILSAIKHSNFEIIKSLTSYADRHDIIVNINEKGKFGITPLLMAIMKNDLSIVKELISYARIHTIEIKINEKDKYQSYPLLKAIELNNFDIVNQLVSYARDYGIILALKDRDKHDHFPLLEAIKNNNTNIVRLLLEYARTFFHKEDQFNDEAEWNFLFLEALNQKNINNKSILRLFTTFIKDFKIKVEVNELLMKVIKQDKVEFIEFFIDFANEEKIQIQLETLKYLIKYNKYYQFKKVIRYQDSSFELKKGDQEDLLNYANKHKRDRIMEYLRRHHFN</sequence>
<dbReference type="PROSITE" id="PS50088">
    <property type="entry name" value="ANK_REPEAT"/>
    <property type="match status" value="1"/>
</dbReference>
<evidence type="ECO:0000313" key="4">
    <source>
        <dbReference type="EMBL" id="ORY72838.1"/>
    </source>
</evidence>
<dbReference type="PROSITE" id="PS50297">
    <property type="entry name" value="ANK_REP_REGION"/>
    <property type="match status" value="1"/>
</dbReference>
<dbReference type="SUPFAM" id="SSF48403">
    <property type="entry name" value="Ankyrin repeat"/>
    <property type="match status" value="2"/>
</dbReference>
<evidence type="ECO:0000256" key="2">
    <source>
        <dbReference type="ARBA" id="ARBA00023043"/>
    </source>
</evidence>
<gene>
    <name evidence="4" type="ORF">LY90DRAFT_188501</name>
</gene>
<accession>A0A1Y2EMR9</accession>
<dbReference type="PANTHER" id="PTHR24198:SF165">
    <property type="entry name" value="ANKYRIN REPEAT-CONTAINING PROTEIN-RELATED"/>
    <property type="match status" value="1"/>
</dbReference>
<keyword evidence="1" id="KW-0677">Repeat</keyword>
<evidence type="ECO:0000256" key="3">
    <source>
        <dbReference type="PROSITE-ProRule" id="PRU00023"/>
    </source>
</evidence>
<name>A0A1Y2EMR9_9FUNG</name>
<comment type="caution">
    <text evidence="4">The sequence shown here is derived from an EMBL/GenBank/DDBJ whole genome shotgun (WGS) entry which is preliminary data.</text>
</comment>
<keyword evidence="5" id="KW-1185">Reference proteome</keyword>
<evidence type="ECO:0000256" key="1">
    <source>
        <dbReference type="ARBA" id="ARBA00022737"/>
    </source>
</evidence>
<dbReference type="PANTHER" id="PTHR24198">
    <property type="entry name" value="ANKYRIN REPEAT AND PROTEIN KINASE DOMAIN-CONTAINING PROTEIN"/>
    <property type="match status" value="1"/>
</dbReference>
<reference evidence="4 5" key="1">
    <citation type="submission" date="2016-08" db="EMBL/GenBank/DDBJ databases">
        <title>A Parts List for Fungal Cellulosomes Revealed by Comparative Genomics.</title>
        <authorList>
            <consortium name="DOE Joint Genome Institute"/>
            <person name="Haitjema C.H."/>
            <person name="Gilmore S.P."/>
            <person name="Henske J.K."/>
            <person name="Solomon K.V."/>
            <person name="De Groot R."/>
            <person name="Kuo A."/>
            <person name="Mondo S.J."/>
            <person name="Salamov A.A."/>
            <person name="Labutti K."/>
            <person name="Zhao Z."/>
            <person name="Chiniquy J."/>
            <person name="Barry K."/>
            <person name="Brewer H.M."/>
            <person name="Purvine S.O."/>
            <person name="Wright A.T."/>
            <person name="Boxma B."/>
            <person name="Van Alen T."/>
            <person name="Hackstein J.H."/>
            <person name="Baker S.E."/>
            <person name="Grigoriev I.V."/>
            <person name="O'Malley M.A."/>
        </authorList>
    </citation>
    <scope>NUCLEOTIDE SEQUENCE [LARGE SCALE GENOMIC DNA]</scope>
    <source>
        <strain evidence="4 5">G1</strain>
    </source>
</reference>
<dbReference type="Pfam" id="PF12796">
    <property type="entry name" value="Ank_2"/>
    <property type="match status" value="3"/>
</dbReference>
<proteinExistence type="predicted"/>